<evidence type="ECO:0000313" key="1">
    <source>
        <dbReference type="EMBL" id="PKU83577.1"/>
    </source>
</evidence>
<reference evidence="1 2" key="1">
    <citation type="journal article" date="2016" name="Sci. Rep.">
        <title>The Dendrobium catenatum Lindl. genome sequence provides insights into polysaccharide synthase, floral development and adaptive evolution.</title>
        <authorList>
            <person name="Zhang G.Q."/>
            <person name="Xu Q."/>
            <person name="Bian C."/>
            <person name="Tsai W.C."/>
            <person name="Yeh C.M."/>
            <person name="Liu K.W."/>
            <person name="Yoshida K."/>
            <person name="Zhang L.S."/>
            <person name="Chang S.B."/>
            <person name="Chen F."/>
            <person name="Shi Y."/>
            <person name="Su Y.Y."/>
            <person name="Zhang Y.Q."/>
            <person name="Chen L.J."/>
            <person name="Yin Y."/>
            <person name="Lin M."/>
            <person name="Huang H."/>
            <person name="Deng H."/>
            <person name="Wang Z.W."/>
            <person name="Zhu S.L."/>
            <person name="Zhao X."/>
            <person name="Deng C."/>
            <person name="Niu S.C."/>
            <person name="Huang J."/>
            <person name="Wang M."/>
            <person name="Liu G.H."/>
            <person name="Yang H.J."/>
            <person name="Xiao X.J."/>
            <person name="Hsiao Y.Y."/>
            <person name="Wu W.L."/>
            <person name="Chen Y.Y."/>
            <person name="Mitsuda N."/>
            <person name="Ohme-Takagi M."/>
            <person name="Luo Y.B."/>
            <person name="Van de Peer Y."/>
            <person name="Liu Z.J."/>
        </authorList>
    </citation>
    <scope>NUCLEOTIDE SEQUENCE [LARGE SCALE GENOMIC DNA]</scope>
    <source>
        <tissue evidence="1">The whole plant</tissue>
    </source>
</reference>
<reference evidence="1 2" key="2">
    <citation type="journal article" date="2017" name="Nature">
        <title>The Apostasia genome and the evolution of orchids.</title>
        <authorList>
            <person name="Zhang G.Q."/>
            <person name="Liu K.W."/>
            <person name="Li Z."/>
            <person name="Lohaus R."/>
            <person name="Hsiao Y.Y."/>
            <person name="Niu S.C."/>
            <person name="Wang J.Y."/>
            <person name="Lin Y.C."/>
            <person name="Xu Q."/>
            <person name="Chen L.J."/>
            <person name="Yoshida K."/>
            <person name="Fujiwara S."/>
            <person name="Wang Z.W."/>
            <person name="Zhang Y.Q."/>
            <person name="Mitsuda N."/>
            <person name="Wang M."/>
            <person name="Liu G.H."/>
            <person name="Pecoraro L."/>
            <person name="Huang H.X."/>
            <person name="Xiao X.J."/>
            <person name="Lin M."/>
            <person name="Wu X.Y."/>
            <person name="Wu W.L."/>
            <person name="Chen Y.Y."/>
            <person name="Chang S.B."/>
            <person name="Sakamoto S."/>
            <person name="Ohme-Takagi M."/>
            <person name="Yagi M."/>
            <person name="Zeng S.J."/>
            <person name="Shen C.Y."/>
            <person name="Yeh C.M."/>
            <person name="Luo Y.B."/>
            <person name="Tsai W.C."/>
            <person name="Van de Peer Y."/>
            <person name="Liu Z.J."/>
        </authorList>
    </citation>
    <scope>NUCLEOTIDE SEQUENCE [LARGE SCALE GENOMIC DNA]</scope>
    <source>
        <tissue evidence="1">The whole plant</tissue>
    </source>
</reference>
<dbReference type="GO" id="GO:0010258">
    <property type="term" value="P:NADH dehydrogenase complex (plastoquinone) assembly"/>
    <property type="evidence" value="ECO:0007669"/>
    <property type="project" value="InterPro"/>
</dbReference>
<protein>
    <submittedName>
        <fullName evidence="1">Uncharacterized protein</fullName>
    </submittedName>
</protein>
<dbReference type="OrthoDB" id="2020429at2759"/>
<keyword evidence="2" id="KW-1185">Reference proteome</keyword>
<dbReference type="PANTHER" id="PTHR36799:SF2">
    <property type="entry name" value="PROTEIN CHLORORESPIRATORY REDUCTION 42, CHLOROPLASTIC"/>
    <property type="match status" value="1"/>
</dbReference>
<dbReference type="PANTHER" id="PTHR36799">
    <property type="match status" value="1"/>
</dbReference>
<name>A0A2I0X6N7_9ASPA</name>
<sequence>MPLMLGASSGLIAAGVPRSTTFRCQFSPPLPAAKSESGETNDGLQIGSPMVIVQAPPTLKTAVPMPSLKVNNGQVKAGDVGRIVSRKAKDVWAIRLAIGTHLIDGKHFRPLDLDNDSSEAAQSYRKV</sequence>
<dbReference type="InterPro" id="IPR021495">
    <property type="entry name" value="CRR42-like"/>
</dbReference>
<dbReference type="STRING" id="906689.A0A2I0X6N7"/>
<evidence type="ECO:0000313" key="2">
    <source>
        <dbReference type="Proteomes" id="UP000233837"/>
    </source>
</evidence>
<dbReference type="Pfam" id="PF11347">
    <property type="entry name" value="CRR42-like"/>
    <property type="match status" value="1"/>
</dbReference>
<dbReference type="AlphaFoldDB" id="A0A2I0X6N7"/>
<dbReference type="EMBL" id="KZ502094">
    <property type="protein sequence ID" value="PKU83577.1"/>
    <property type="molecule type" value="Genomic_DNA"/>
</dbReference>
<proteinExistence type="predicted"/>
<gene>
    <name evidence="1" type="ORF">MA16_Dca008264</name>
</gene>
<dbReference type="Proteomes" id="UP000233837">
    <property type="component" value="Unassembled WGS sequence"/>
</dbReference>
<accession>A0A2I0X6N7</accession>
<organism evidence="1 2">
    <name type="scientific">Dendrobium catenatum</name>
    <dbReference type="NCBI Taxonomy" id="906689"/>
    <lineage>
        <taxon>Eukaryota</taxon>
        <taxon>Viridiplantae</taxon>
        <taxon>Streptophyta</taxon>
        <taxon>Embryophyta</taxon>
        <taxon>Tracheophyta</taxon>
        <taxon>Spermatophyta</taxon>
        <taxon>Magnoliopsida</taxon>
        <taxon>Liliopsida</taxon>
        <taxon>Asparagales</taxon>
        <taxon>Orchidaceae</taxon>
        <taxon>Epidendroideae</taxon>
        <taxon>Malaxideae</taxon>
        <taxon>Dendrobiinae</taxon>
        <taxon>Dendrobium</taxon>
    </lineage>
</organism>